<name>A0A6C0FAF0_9ZZZZ</name>
<evidence type="ECO:0000256" key="1">
    <source>
        <dbReference type="SAM" id="MobiDB-lite"/>
    </source>
</evidence>
<feature type="region of interest" description="Disordered" evidence="1">
    <location>
        <begin position="299"/>
        <end position="347"/>
    </location>
</feature>
<organism evidence="2">
    <name type="scientific">viral metagenome</name>
    <dbReference type="NCBI Taxonomy" id="1070528"/>
    <lineage>
        <taxon>unclassified sequences</taxon>
        <taxon>metagenomes</taxon>
        <taxon>organismal metagenomes</taxon>
    </lineage>
</organism>
<proteinExistence type="predicted"/>
<dbReference type="AlphaFoldDB" id="A0A6C0FAF0"/>
<evidence type="ECO:0000313" key="2">
    <source>
        <dbReference type="EMBL" id="QHT38846.1"/>
    </source>
</evidence>
<dbReference type="PANTHER" id="PTHR24419">
    <property type="entry name" value="INTERLEUKIN-1 RECEPTOR-ASSOCIATED KINASE"/>
    <property type="match status" value="1"/>
</dbReference>
<reference evidence="2" key="1">
    <citation type="journal article" date="2020" name="Nature">
        <title>Giant virus diversity and host interactions through global metagenomics.</title>
        <authorList>
            <person name="Schulz F."/>
            <person name="Roux S."/>
            <person name="Paez-Espino D."/>
            <person name="Jungbluth S."/>
            <person name="Walsh D.A."/>
            <person name="Denef V.J."/>
            <person name="McMahon K.D."/>
            <person name="Konstantinidis K.T."/>
            <person name="Eloe-Fadrosh E.A."/>
            <person name="Kyrpides N.C."/>
            <person name="Woyke T."/>
        </authorList>
    </citation>
    <scope>NUCLEOTIDE SEQUENCE</scope>
    <source>
        <strain evidence="2">GVMAG-S-ERX556106-38</strain>
    </source>
</reference>
<accession>A0A6C0FAF0</accession>
<dbReference type="PANTHER" id="PTHR24419:SF18">
    <property type="entry name" value="SERINE_THREONINE-PROTEIN KINASE HASPIN"/>
    <property type="match status" value="1"/>
</dbReference>
<dbReference type="GO" id="GO:0005634">
    <property type="term" value="C:nucleus"/>
    <property type="evidence" value="ECO:0007669"/>
    <property type="project" value="TreeGrafter"/>
</dbReference>
<dbReference type="Gene3D" id="1.10.510.10">
    <property type="entry name" value="Transferase(Phosphotransferase) domain 1"/>
    <property type="match status" value="1"/>
</dbReference>
<dbReference type="EMBL" id="MN738835">
    <property type="protein sequence ID" value="QHT38846.1"/>
    <property type="molecule type" value="Genomic_DNA"/>
</dbReference>
<sequence>MSEAKCEINYTKRKNDKLFQCLKNKDILDMEHVQNYIPIYNRFFNFTPTNYENLNLEHMWHISEIRSKDKHNDNIFNSLLKKNGPENKSKTDNVFCKIVPLVDPFKYMVGKLFDKEDIFNIPTFTDNETSNEALRDVNNNGYVDGLFVYFSNILLNSYNFVHGVNYYGSFIGIKNNLRVNIYDDVEYLSTSTFFNEHKNVDFQVDDYSYLLTELMEKEDTGKKPPIVIHLDASKNPIEGMQCEINNELFEGIFEESDTNPKEVSSEENTHTITLDDLAITDLEVIDIVECNDTMKLDDKSICSSSSCSSRSSHTSNDSENEGDENNNSEQWSDTSSSEESSCESDESDEIINAYIPRFPAEIIFMEKMDYTLDSIMIDEDGLGDDEWMSILMQVILTLAVYQNVFSFTHNDLHTNNIMFTNTNKSFLYYKYQGQHYKVPTYGRIAKIIDFGRSIYKYNGVVMCSDSFKQGNDAATQYNIEPYFNPDKPRLEPNMSFDLCRLACSIYDEVIDDPDDLGDSAIAKLINEWCKDDNGRNILYKKNGEERYPSFKLYKMIARIVHQHTPDNQLLRPEFSQYKVNADDIPGKMKKHIMDLDSYPVLK</sequence>
<evidence type="ECO:0008006" key="3">
    <source>
        <dbReference type="Google" id="ProtNLM"/>
    </source>
</evidence>
<dbReference type="GO" id="GO:0005737">
    <property type="term" value="C:cytoplasm"/>
    <property type="evidence" value="ECO:0007669"/>
    <property type="project" value="TreeGrafter"/>
</dbReference>
<dbReference type="SUPFAM" id="SSF56112">
    <property type="entry name" value="Protein kinase-like (PK-like)"/>
    <property type="match status" value="1"/>
</dbReference>
<feature type="compositionally biased region" description="Low complexity" evidence="1">
    <location>
        <begin position="327"/>
        <end position="339"/>
    </location>
</feature>
<dbReference type="GO" id="GO:0035556">
    <property type="term" value="P:intracellular signal transduction"/>
    <property type="evidence" value="ECO:0007669"/>
    <property type="project" value="TreeGrafter"/>
</dbReference>
<dbReference type="InterPro" id="IPR011009">
    <property type="entry name" value="Kinase-like_dom_sf"/>
</dbReference>
<dbReference type="GO" id="GO:0072354">
    <property type="term" value="F:histone H3T3 kinase activity"/>
    <property type="evidence" value="ECO:0007669"/>
    <property type="project" value="TreeGrafter"/>
</dbReference>
<feature type="compositionally biased region" description="Low complexity" evidence="1">
    <location>
        <begin position="301"/>
        <end position="317"/>
    </location>
</feature>
<protein>
    <recommendedName>
        <fullName evidence="3">Protein kinase domain-containing protein</fullName>
    </recommendedName>
</protein>
<dbReference type="GO" id="GO:0000278">
    <property type="term" value="P:mitotic cell cycle"/>
    <property type="evidence" value="ECO:0007669"/>
    <property type="project" value="TreeGrafter"/>
</dbReference>